<dbReference type="PROSITE" id="PS51194">
    <property type="entry name" value="HELICASE_CTER"/>
    <property type="match status" value="1"/>
</dbReference>
<reference evidence="9 10" key="1">
    <citation type="submission" date="2019-05" db="EMBL/GenBank/DDBJ databases">
        <authorList>
            <consortium name="Pathogen Informatics"/>
        </authorList>
    </citation>
    <scope>NUCLEOTIDE SEQUENCE [LARGE SCALE GENOMIC DNA]</scope>
    <source>
        <strain evidence="9 10">NCTC11429</strain>
    </source>
</reference>
<dbReference type="InterPro" id="IPR050079">
    <property type="entry name" value="DEAD_box_RNA_helicase"/>
</dbReference>
<feature type="domain" description="Helicase C-terminal" evidence="7">
    <location>
        <begin position="227"/>
        <end position="377"/>
    </location>
</feature>
<keyword evidence="11" id="KW-1185">Reference proteome</keyword>
<organism evidence="9 10">
    <name type="scientific">Sphingobacterium thalpophilum</name>
    <dbReference type="NCBI Taxonomy" id="259"/>
    <lineage>
        <taxon>Bacteria</taxon>
        <taxon>Pseudomonadati</taxon>
        <taxon>Bacteroidota</taxon>
        <taxon>Sphingobacteriia</taxon>
        <taxon>Sphingobacteriales</taxon>
        <taxon>Sphingobacteriaceae</taxon>
        <taxon>Sphingobacterium</taxon>
    </lineage>
</organism>
<dbReference type="SMART" id="SM00490">
    <property type="entry name" value="HELICc"/>
    <property type="match status" value="1"/>
</dbReference>
<dbReference type="InterPro" id="IPR001650">
    <property type="entry name" value="Helicase_C-like"/>
</dbReference>
<dbReference type="RefSeq" id="WP_028071365.1">
    <property type="nucleotide sequence ID" value="NZ_CP141191.1"/>
</dbReference>
<dbReference type="Pfam" id="PF00270">
    <property type="entry name" value="DEAD"/>
    <property type="match status" value="1"/>
</dbReference>
<dbReference type="GO" id="GO:0003676">
    <property type="term" value="F:nucleic acid binding"/>
    <property type="evidence" value="ECO:0007669"/>
    <property type="project" value="InterPro"/>
</dbReference>
<evidence type="ECO:0000313" key="10">
    <source>
        <dbReference type="Proteomes" id="UP000308196"/>
    </source>
</evidence>
<keyword evidence="3 9" id="KW-0347">Helicase</keyword>
<dbReference type="AlphaFoldDB" id="A0A4U9UDH0"/>
<dbReference type="InterPro" id="IPR014001">
    <property type="entry name" value="Helicase_ATP-bd"/>
</dbReference>
<evidence type="ECO:0000256" key="5">
    <source>
        <dbReference type="ARBA" id="ARBA00038437"/>
    </source>
</evidence>
<dbReference type="KEGG" id="stha:NCTC11429_00559"/>
<dbReference type="InterPro" id="IPR011545">
    <property type="entry name" value="DEAD/DEAH_box_helicase_dom"/>
</dbReference>
<dbReference type="GO" id="GO:0003724">
    <property type="term" value="F:RNA helicase activity"/>
    <property type="evidence" value="ECO:0007669"/>
    <property type="project" value="UniProtKB-EC"/>
</dbReference>
<dbReference type="CDD" id="cd00268">
    <property type="entry name" value="DEADc"/>
    <property type="match status" value="1"/>
</dbReference>
<dbReference type="EMBL" id="JBEOQB010000001">
    <property type="protein sequence ID" value="MEZ0450029.1"/>
    <property type="molecule type" value="Genomic_DNA"/>
</dbReference>
<evidence type="ECO:0000259" key="7">
    <source>
        <dbReference type="PROSITE" id="PS51194"/>
    </source>
</evidence>
<comment type="similarity">
    <text evidence="5">Belongs to the DEAD box helicase family.</text>
</comment>
<accession>A0A4U9UDH0</accession>
<dbReference type="PANTHER" id="PTHR47959:SF13">
    <property type="entry name" value="ATP-DEPENDENT RNA HELICASE RHLE"/>
    <property type="match status" value="1"/>
</dbReference>
<sequence length="395" mass="44504">MDFSALTLNRQLFHNLEKQGLSSLTPVQEQAIPAILTGRDCLTIAPTGTGKTEAFAIPILEQLLRQRKDEGPTVLVLLPTRELCIQTQQRIANLTVGTEIHTVSFYGGGSYEKQLAAYADAQIILATPGRLMDFMAQGVIDLNSITTLVIDEFDQLLDMGFAKAIHTIMGTLPTTRQSIFQSATKTPEIEKIVRKKLRDPVEILVEERKTGGITEYVLYVDKNDKKNLVRYLLENKIQAQAIIFTRTVHGVERIQADLVKNGIAALALYGNKSQQQREEIITKFRNKESRILIATDLLARGIDFPDLEAIINYEVPDSPDTYTHRIGRTGRSNLNGTALTFCDAEDNQKWINLQLSLKRQIKIDDQHPYLLSWKKMLSSSHSNSRNAQSKSRKRR</sequence>
<dbReference type="PANTHER" id="PTHR47959">
    <property type="entry name" value="ATP-DEPENDENT RNA HELICASE RHLE-RELATED"/>
    <property type="match status" value="1"/>
</dbReference>
<keyword evidence="1" id="KW-0547">Nucleotide-binding</keyword>
<evidence type="ECO:0000256" key="1">
    <source>
        <dbReference type="ARBA" id="ARBA00022741"/>
    </source>
</evidence>
<dbReference type="PROSITE" id="PS51192">
    <property type="entry name" value="HELICASE_ATP_BIND_1"/>
    <property type="match status" value="1"/>
</dbReference>
<keyword evidence="4" id="KW-0067">ATP-binding</keyword>
<dbReference type="GO" id="GO:0005524">
    <property type="term" value="F:ATP binding"/>
    <property type="evidence" value="ECO:0007669"/>
    <property type="project" value="UniProtKB-KW"/>
</dbReference>
<dbReference type="Pfam" id="PF00271">
    <property type="entry name" value="Helicase_C"/>
    <property type="match status" value="1"/>
</dbReference>
<dbReference type="EC" id="3.6.4.13" evidence="9"/>
<dbReference type="Gene3D" id="3.40.50.300">
    <property type="entry name" value="P-loop containing nucleotide triphosphate hydrolases"/>
    <property type="match status" value="2"/>
</dbReference>
<dbReference type="GeneID" id="78461368"/>
<dbReference type="EC" id="3.6.4.-" evidence="8"/>
<dbReference type="CDD" id="cd18787">
    <property type="entry name" value="SF2_C_DEAD"/>
    <property type="match status" value="1"/>
</dbReference>
<dbReference type="InterPro" id="IPR027417">
    <property type="entry name" value="P-loop_NTPase"/>
</dbReference>
<evidence type="ECO:0000256" key="2">
    <source>
        <dbReference type="ARBA" id="ARBA00022801"/>
    </source>
</evidence>
<evidence type="ECO:0000256" key="4">
    <source>
        <dbReference type="ARBA" id="ARBA00022840"/>
    </source>
</evidence>
<evidence type="ECO:0000259" key="6">
    <source>
        <dbReference type="PROSITE" id="PS51192"/>
    </source>
</evidence>
<evidence type="ECO:0000313" key="11">
    <source>
        <dbReference type="Proteomes" id="UP001566204"/>
    </source>
</evidence>
<dbReference type="GO" id="GO:0005829">
    <property type="term" value="C:cytosol"/>
    <property type="evidence" value="ECO:0007669"/>
    <property type="project" value="TreeGrafter"/>
</dbReference>
<name>A0A4U9UDH0_9SPHI</name>
<dbReference type="STRING" id="1123265.GCA_000686625_04801"/>
<dbReference type="SMART" id="SM00487">
    <property type="entry name" value="DEXDc"/>
    <property type="match status" value="1"/>
</dbReference>
<dbReference type="Proteomes" id="UP000308196">
    <property type="component" value="Chromosome"/>
</dbReference>
<dbReference type="GO" id="GO:0016787">
    <property type="term" value="F:hydrolase activity"/>
    <property type="evidence" value="ECO:0007669"/>
    <property type="project" value="UniProtKB-KW"/>
</dbReference>
<gene>
    <name evidence="9" type="primary">rhlE_1</name>
    <name evidence="8" type="ORF">ABTW24_00220</name>
    <name evidence="9" type="ORF">NCTC11429_00559</name>
</gene>
<keyword evidence="2 9" id="KW-0378">Hydrolase</keyword>
<protein>
    <submittedName>
        <fullName evidence="9">ATP-dependent RNA helicase rhlE</fullName>
        <ecNumber evidence="9">3.6.4.13</ecNumber>
    </submittedName>
    <submittedName>
        <fullName evidence="8">DEAD/DEAH box helicase</fullName>
        <ecNumber evidence="8">3.6.4.-</ecNumber>
    </submittedName>
</protein>
<evidence type="ECO:0000313" key="8">
    <source>
        <dbReference type="EMBL" id="MEZ0450029.1"/>
    </source>
</evidence>
<dbReference type="Proteomes" id="UP001566204">
    <property type="component" value="Unassembled WGS sequence"/>
</dbReference>
<evidence type="ECO:0000256" key="3">
    <source>
        <dbReference type="ARBA" id="ARBA00022806"/>
    </source>
</evidence>
<proteinExistence type="inferred from homology"/>
<evidence type="ECO:0000313" key="9">
    <source>
        <dbReference type="EMBL" id="VTR30029.1"/>
    </source>
</evidence>
<feature type="domain" description="Helicase ATP-binding" evidence="6">
    <location>
        <begin position="32"/>
        <end position="203"/>
    </location>
</feature>
<dbReference type="SUPFAM" id="SSF52540">
    <property type="entry name" value="P-loop containing nucleoside triphosphate hydrolases"/>
    <property type="match status" value="1"/>
</dbReference>
<reference evidence="8 11" key="2">
    <citation type="submission" date="2024-06" db="EMBL/GenBank/DDBJ databases">
        <title>Soil Sphingobacterium thalpophilum.</title>
        <authorList>
            <person name="Yang J."/>
            <person name="Li J."/>
        </authorList>
    </citation>
    <scope>NUCLEOTIDE SEQUENCE [LARGE SCALE GENOMIC DNA]</scope>
    <source>
        <strain evidence="8 11">22g91tb</strain>
    </source>
</reference>
<dbReference type="InterPro" id="IPR044742">
    <property type="entry name" value="DEAD/DEAH_RhlB"/>
</dbReference>
<dbReference type="EMBL" id="LR590484">
    <property type="protein sequence ID" value="VTR30029.1"/>
    <property type="molecule type" value="Genomic_DNA"/>
</dbReference>